<dbReference type="HOGENOM" id="CLU_097254_0_0_1"/>
<dbReference type="EMBL" id="KB908919">
    <property type="protein sequence ID" value="EOB14962.1"/>
    <property type="molecule type" value="Genomic_DNA"/>
</dbReference>
<evidence type="ECO:0000256" key="1">
    <source>
        <dbReference type="SAM" id="Phobius"/>
    </source>
</evidence>
<gene>
    <name evidence="2" type="ORF">NBO_11g0034</name>
</gene>
<organism evidence="2 3">
    <name type="scientific">Nosema bombycis (strain CQ1 / CVCC 102059)</name>
    <name type="common">Microsporidian parasite</name>
    <name type="synonym">Pebrine of silkworm</name>
    <dbReference type="NCBI Taxonomy" id="578461"/>
    <lineage>
        <taxon>Eukaryota</taxon>
        <taxon>Fungi</taxon>
        <taxon>Fungi incertae sedis</taxon>
        <taxon>Microsporidia</taxon>
        <taxon>Nosematidae</taxon>
        <taxon>Nosema</taxon>
    </lineage>
</organism>
<dbReference type="Proteomes" id="UP000016927">
    <property type="component" value="Unassembled WGS sequence"/>
</dbReference>
<evidence type="ECO:0000313" key="3">
    <source>
        <dbReference type="Proteomes" id="UP000016927"/>
    </source>
</evidence>
<sequence length="267" mass="31507">MKNKSTPQSLIYINMIVFIFYPMNWSLIIRTYITSIFCADFLDTFEEIGPYRNINKDTLDLKITEDSNNITVEFKSQDFVAIYGTWSTGMFKIKSDSFCIDTYSVIFWLDDIFTDKLSLEEVFNTLGDYVFKHQTPKEAFNKKADNLEFSLAIFKKEDLRKLAIDYKNYLTSVKPLYLYERLDELEKMLKNSLSYFGVKYHNQTDRIPEDLNEYKLVIYKVNTSNSFSRPLRLIKKCAFDTTVAVFLMFILFGILIFAGRYSLSKYF</sequence>
<reference evidence="2 3" key="1">
    <citation type="journal article" date="2013" name="BMC Genomics">
        <title>Comparative genomics of parasitic silkworm microsporidia reveal an association between genome expansion and host adaptation.</title>
        <authorList>
            <person name="Pan G."/>
            <person name="Xu J."/>
            <person name="Li T."/>
            <person name="Xia Q."/>
            <person name="Liu S.L."/>
            <person name="Zhang G."/>
            <person name="Li S."/>
            <person name="Li C."/>
            <person name="Liu H."/>
            <person name="Yang L."/>
            <person name="Liu T."/>
            <person name="Zhang X."/>
            <person name="Wu Z."/>
            <person name="Fan W."/>
            <person name="Dang X."/>
            <person name="Xiang H."/>
            <person name="Tao M."/>
            <person name="Li Y."/>
            <person name="Hu J."/>
            <person name="Li Z."/>
            <person name="Lin L."/>
            <person name="Luo J."/>
            <person name="Geng L."/>
            <person name="Wang L."/>
            <person name="Long M."/>
            <person name="Wan Y."/>
            <person name="He N."/>
            <person name="Zhang Z."/>
            <person name="Lu C."/>
            <person name="Keeling P.J."/>
            <person name="Wang J."/>
            <person name="Xiang Z."/>
            <person name="Zhou Z."/>
        </authorList>
    </citation>
    <scope>NUCLEOTIDE SEQUENCE [LARGE SCALE GENOMIC DNA]</scope>
    <source>
        <strain evidence="3">CQ1 / CVCC 102059</strain>
    </source>
</reference>
<proteinExistence type="predicted"/>
<protein>
    <submittedName>
        <fullName evidence="2">Uncharacterized protein</fullName>
    </submittedName>
</protein>
<dbReference type="VEuPathDB" id="MicrosporidiaDB:NBO_11g0034"/>
<accession>R0KXN1</accession>
<feature type="transmembrane region" description="Helical" evidence="1">
    <location>
        <begin position="12"/>
        <end position="33"/>
    </location>
</feature>
<dbReference type="AlphaFoldDB" id="R0KXN1"/>
<name>R0KXN1_NOSB1</name>
<keyword evidence="1" id="KW-1133">Transmembrane helix</keyword>
<keyword evidence="1" id="KW-0812">Transmembrane</keyword>
<feature type="transmembrane region" description="Helical" evidence="1">
    <location>
        <begin position="243"/>
        <end position="263"/>
    </location>
</feature>
<evidence type="ECO:0000313" key="2">
    <source>
        <dbReference type="EMBL" id="EOB14962.1"/>
    </source>
</evidence>
<keyword evidence="3" id="KW-1185">Reference proteome</keyword>
<keyword evidence="1" id="KW-0472">Membrane</keyword>